<dbReference type="Proteomes" id="UP000237682">
    <property type="component" value="Unassembled WGS sequence"/>
</dbReference>
<dbReference type="AlphaFoldDB" id="A0A2S9QDG4"/>
<keyword evidence="2" id="KW-1185">Reference proteome</keyword>
<dbReference type="InterPro" id="IPR035901">
    <property type="entry name" value="GIY-YIG_endonuc_sf"/>
</dbReference>
<dbReference type="CDD" id="cd10451">
    <property type="entry name" value="GIY-YIG_LuxR_like"/>
    <property type="match status" value="1"/>
</dbReference>
<dbReference type="SUPFAM" id="SSF82771">
    <property type="entry name" value="GIY-YIG endonuclease"/>
    <property type="match status" value="1"/>
</dbReference>
<name>A0A2S9QDG4_9HYPH</name>
<proteinExistence type="predicted"/>
<evidence type="ECO:0000313" key="2">
    <source>
        <dbReference type="Proteomes" id="UP000237682"/>
    </source>
</evidence>
<comment type="caution">
    <text evidence="1">The sequence shown here is derived from an EMBL/GenBank/DDBJ whole genome shotgun (WGS) entry which is preliminary data.</text>
</comment>
<gene>
    <name evidence="1" type="ORF">C5L14_12130</name>
</gene>
<reference evidence="1 2" key="1">
    <citation type="submission" date="2018-02" db="EMBL/GenBank/DDBJ databases">
        <title>Whole genome sequencing of endophytic bacterium.</title>
        <authorList>
            <person name="Eedara R."/>
            <person name="Podile A.R."/>
        </authorList>
    </citation>
    <scope>NUCLEOTIDE SEQUENCE [LARGE SCALE GENOMIC DNA]</scope>
    <source>
        <strain evidence="1 2">RP1T</strain>
    </source>
</reference>
<dbReference type="OrthoDB" id="7270972at2"/>
<dbReference type="RefSeq" id="WP_105862300.1">
    <property type="nucleotide sequence ID" value="NZ_PUEJ01000004.1"/>
</dbReference>
<accession>A0A2S9QDG4</accession>
<dbReference type="Gene3D" id="3.40.1440.10">
    <property type="entry name" value="GIY-YIG endonuclease"/>
    <property type="match status" value="1"/>
</dbReference>
<evidence type="ECO:0000313" key="1">
    <source>
        <dbReference type="EMBL" id="PRH87365.1"/>
    </source>
</evidence>
<sequence>MKREERKAVVDAYKKRKIAAGIYAVRCAETGDCWVGRAPDLSKIRNRLWFTLGQGVSLNQALQTAWKKHGEHAFRLEIVEELEDEEVAFVRERVLKERLDHWVAALAAKPI</sequence>
<organism evidence="1 2">
    <name type="scientific">Labrys okinawensis</name>
    <dbReference type="NCBI Taxonomy" id="346911"/>
    <lineage>
        <taxon>Bacteria</taxon>
        <taxon>Pseudomonadati</taxon>
        <taxon>Pseudomonadota</taxon>
        <taxon>Alphaproteobacteria</taxon>
        <taxon>Hyphomicrobiales</taxon>
        <taxon>Xanthobacteraceae</taxon>
        <taxon>Labrys</taxon>
    </lineage>
</organism>
<evidence type="ECO:0008006" key="3">
    <source>
        <dbReference type="Google" id="ProtNLM"/>
    </source>
</evidence>
<dbReference type="EMBL" id="PUEJ01000004">
    <property type="protein sequence ID" value="PRH87365.1"/>
    <property type="molecule type" value="Genomic_DNA"/>
</dbReference>
<protein>
    <recommendedName>
        <fullName evidence="3">GIY-YIG nuclease family protein</fullName>
    </recommendedName>
</protein>